<keyword evidence="2" id="KW-1185">Reference proteome</keyword>
<sequence>MGDSTPAPPDASAADPQPPPMTNPATNGDTPASAAKLTSDTLQPGDVITEQFLMRLAKLEKYEHKLAEVARVYRNLNTARKAIEGVLKKLTPIQSIADVDELEAHLSNLNMKSQYAGEQIGALTELDKANRAKINDLESKLSGLQGADDERQRLAKELDQITKERKVVEGQLERSNQKLKLDIEALKSKQAELETQDHSTDTLAEKLSAMLGNTTDDLAANENLNALRALLVEKCGVPEGLVNASEADAAKKRGDEVSAQLKESKQTQESLELDLAKTKEQLYKATEEKDKAIGDINATLLARDDTIQQAEAKAKELADQIDLLKSEHNTTAKTLEDLSQKLEAESKAKREAEEQTTELSNKIAALEAKAADAPSSSPPVNTVPATADILTIERVESIISAAFAHNLVTKESHTVVTDQSPQTQPQQHQGGGGGKKKGKGKRKASKSVSTPSAPPAAEISEAPVPVMVTKEEVDRLISLVESAGAGSVKTKDDSPAKPEVVRDDAKLAELQKTIDELSSQLDEARKAAADASDANTAQIESLQAEVDRLKESLQAAEAERDSLQQQLAAKESEMRESVSTLEKQLADAEQQAQTTTDKQTSKINELETALKDAQTNMDTLSKKHAAESESQAKDAEVITSKLAAAEKLASEVPSLKEKCDAARATATKLEGELREQKVKLDETEAALTKANSNFKDERARLATSLAKAQGNGARLEGQQQELQAKLTKASSECAQEKQRADSAESSLEQARATVTKAREDATATARQLADKDRQIAEIQGKLAELEEHVRTVDDDLANSRELFSEKSRVLAQATSQLQESQYALEKAKRANKAAAEDAAKELEGVRVALAEARQQAKDQASKDHAEIGKLRAQLGTFDQQAKQASQVERLEAEQAERMAELETLRSNLQRSDEQQAALQVEVDRLRDIEKDLKSSKDQLERVTDERKLSEQRWKRVHRDLKEEVRRLHRERQLLVAQPSPGASNSTSPMPPTSPQKQNLNVSSSSPGSRSNSLTMASVSSLLRAATGNAAASGNSALPGIPRRASAQTASPTVAPQDPRKIISPHWDVEAPAHSLRQEQPFTAESAPPPNMANHRLEPNAKRDAHVRSASTAGSSSNYSEDSQNESTVNTEYLRNVLFRFFNDKDRRSQLVPVLSMLLNCSTEDIKHIQSLLLK</sequence>
<gene>
    <name evidence="1" type="primary">IMH1</name>
    <name evidence="1" type="ORF">FBU59_001289</name>
</gene>
<name>A0ACC1JEP6_9FUNG</name>
<evidence type="ECO:0000313" key="1">
    <source>
        <dbReference type="EMBL" id="KAJ1949112.1"/>
    </source>
</evidence>
<comment type="caution">
    <text evidence="1">The sequence shown here is derived from an EMBL/GenBank/DDBJ whole genome shotgun (WGS) entry which is preliminary data.</text>
</comment>
<accession>A0ACC1JEP6</accession>
<reference evidence="1" key="1">
    <citation type="submission" date="2022-07" db="EMBL/GenBank/DDBJ databases">
        <title>Phylogenomic reconstructions and comparative analyses of Kickxellomycotina fungi.</title>
        <authorList>
            <person name="Reynolds N.K."/>
            <person name="Stajich J.E."/>
            <person name="Barry K."/>
            <person name="Grigoriev I.V."/>
            <person name="Crous P."/>
            <person name="Smith M.E."/>
        </authorList>
    </citation>
    <scope>NUCLEOTIDE SEQUENCE</scope>
    <source>
        <strain evidence="1">NRRL 5244</strain>
    </source>
</reference>
<organism evidence="1 2">
    <name type="scientific">Linderina macrospora</name>
    <dbReference type="NCBI Taxonomy" id="4868"/>
    <lineage>
        <taxon>Eukaryota</taxon>
        <taxon>Fungi</taxon>
        <taxon>Fungi incertae sedis</taxon>
        <taxon>Zoopagomycota</taxon>
        <taxon>Kickxellomycotina</taxon>
        <taxon>Kickxellomycetes</taxon>
        <taxon>Kickxellales</taxon>
        <taxon>Kickxellaceae</taxon>
        <taxon>Linderina</taxon>
    </lineage>
</organism>
<proteinExistence type="predicted"/>
<dbReference type="Proteomes" id="UP001150603">
    <property type="component" value="Unassembled WGS sequence"/>
</dbReference>
<evidence type="ECO:0000313" key="2">
    <source>
        <dbReference type="Proteomes" id="UP001150603"/>
    </source>
</evidence>
<protein>
    <submittedName>
        <fullName evidence="1">Golgin imh1</fullName>
    </submittedName>
</protein>
<dbReference type="EMBL" id="JANBPW010000543">
    <property type="protein sequence ID" value="KAJ1949112.1"/>
    <property type="molecule type" value="Genomic_DNA"/>
</dbReference>